<dbReference type="GO" id="GO:0000981">
    <property type="term" value="F:DNA-binding transcription factor activity, RNA polymerase II-specific"/>
    <property type="evidence" value="ECO:0007669"/>
    <property type="project" value="TreeGrafter"/>
</dbReference>
<dbReference type="GO" id="GO:0045893">
    <property type="term" value="P:positive regulation of DNA-templated transcription"/>
    <property type="evidence" value="ECO:0007669"/>
    <property type="project" value="UniProtKB-ARBA"/>
</dbReference>
<dbReference type="CDD" id="cd00103">
    <property type="entry name" value="IRF"/>
    <property type="match status" value="1"/>
</dbReference>
<dbReference type="GO" id="GO:0000978">
    <property type="term" value="F:RNA polymerase II cis-regulatory region sequence-specific DNA binding"/>
    <property type="evidence" value="ECO:0007669"/>
    <property type="project" value="TreeGrafter"/>
</dbReference>
<dbReference type="InterPro" id="IPR036390">
    <property type="entry name" value="WH_DNA-bd_sf"/>
</dbReference>
<gene>
    <name evidence="2" type="ORF">AMELA_G00158580</name>
</gene>
<dbReference type="SMART" id="SM01243">
    <property type="entry name" value="IRF-3"/>
    <property type="match status" value="1"/>
</dbReference>
<comment type="caution">
    <text evidence="2">The sequence shown here is derived from an EMBL/GenBank/DDBJ whole genome shotgun (WGS) entry which is preliminary data.</text>
</comment>
<keyword evidence="3" id="KW-1185">Reference proteome</keyword>
<dbReference type="EMBL" id="JAAGNN010000013">
    <property type="protein sequence ID" value="KAF4081181.1"/>
    <property type="molecule type" value="Genomic_DNA"/>
</dbReference>
<dbReference type="GO" id="GO:0005634">
    <property type="term" value="C:nucleus"/>
    <property type="evidence" value="ECO:0007669"/>
    <property type="project" value="TreeGrafter"/>
</dbReference>
<dbReference type="SUPFAM" id="SSF46785">
    <property type="entry name" value="Winged helix' DNA-binding domain"/>
    <property type="match status" value="1"/>
</dbReference>
<dbReference type="Proteomes" id="UP000593565">
    <property type="component" value="Unassembled WGS sequence"/>
</dbReference>
<dbReference type="InterPro" id="IPR001346">
    <property type="entry name" value="Interferon_reg_fact_DNA-bd_dom"/>
</dbReference>
<dbReference type="PANTHER" id="PTHR11949">
    <property type="entry name" value="INTERFERON REGULATORY FACTOR"/>
    <property type="match status" value="1"/>
</dbReference>
<evidence type="ECO:0000313" key="2">
    <source>
        <dbReference type="EMBL" id="KAF4081181.1"/>
    </source>
</evidence>
<dbReference type="SMART" id="SM00348">
    <property type="entry name" value="IRF"/>
    <property type="match status" value="1"/>
</dbReference>
<dbReference type="InterPro" id="IPR036388">
    <property type="entry name" value="WH-like_DNA-bd_sf"/>
</dbReference>
<dbReference type="SUPFAM" id="SSF49879">
    <property type="entry name" value="SMAD/FHA domain"/>
    <property type="match status" value="1"/>
</dbReference>
<dbReference type="InterPro" id="IPR019471">
    <property type="entry name" value="Interferon_reg_factor-3"/>
</dbReference>
<sequence length="476" mass="55457">MSLREQPEQPYMARTPGSLLIDVTLGINTRSSVRKNEKTRLDTARDHQVYSDMSIINSAVRPQFRQWLLEQVQSGRYDGLYMIDRDTFRIPWKHNSRRDLGDEDNRIFREWAVVSGKIHEYPNDKAKWKTNFRCALNGLSQFKMIQDNSKEENPHKIYRIIQPQNHQQSSAIHNEILYSSTNNQCEQMEYDLPNHMHTLHLNQQPTEILDWSEYQQPIQNLPDHTNYCGPQMPFVQQHCFPNNMTVSAPTVVPLTYNTVHPFILPSINELEISIHYRKTEMMKKLYVGPLIQLHSECDQSELRGTSVPFPSTEQLIDHKQVQYTTRLLDNIKRGVLLDVCSTGIYGYRQDKCNVFLSTGDPAEIQNPEPRKLLQNQRELLFSFEKYKKDLMDFKENRRGSPEYTIYLCFGEKFPDGKPLDRKLIVVKVVPLICRELHKAAKLEGASSLQNDNISLQFSHNSLYELIEATFSPPLAV</sequence>
<feature type="domain" description="IRF tryptophan pentad repeat" evidence="1">
    <location>
        <begin position="61"/>
        <end position="162"/>
    </location>
</feature>
<dbReference type="InterPro" id="IPR017855">
    <property type="entry name" value="SMAD-like_dom_sf"/>
</dbReference>
<organism evidence="2 3">
    <name type="scientific">Ameiurus melas</name>
    <name type="common">Black bullhead</name>
    <name type="synonym">Silurus melas</name>
    <dbReference type="NCBI Taxonomy" id="219545"/>
    <lineage>
        <taxon>Eukaryota</taxon>
        <taxon>Metazoa</taxon>
        <taxon>Chordata</taxon>
        <taxon>Craniata</taxon>
        <taxon>Vertebrata</taxon>
        <taxon>Euteleostomi</taxon>
        <taxon>Actinopterygii</taxon>
        <taxon>Neopterygii</taxon>
        <taxon>Teleostei</taxon>
        <taxon>Ostariophysi</taxon>
        <taxon>Siluriformes</taxon>
        <taxon>Ictaluridae</taxon>
        <taxon>Ameiurus</taxon>
    </lineage>
</organism>
<evidence type="ECO:0000313" key="3">
    <source>
        <dbReference type="Proteomes" id="UP000593565"/>
    </source>
</evidence>
<dbReference type="GO" id="GO:0002376">
    <property type="term" value="P:immune system process"/>
    <property type="evidence" value="ECO:0007669"/>
    <property type="project" value="TreeGrafter"/>
</dbReference>
<dbReference type="AlphaFoldDB" id="A0A7J6AH72"/>
<dbReference type="Pfam" id="PF10401">
    <property type="entry name" value="IRF-3"/>
    <property type="match status" value="1"/>
</dbReference>
<dbReference type="Gene3D" id="2.60.200.10">
    <property type="match status" value="1"/>
</dbReference>
<dbReference type="Gene3D" id="1.10.10.10">
    <property type="entry name" value="Winged helix-like DNA-binding domain superfamily/Winged helix DNA-binding domain"/>
    <property type="match status" value="1"/>
</dbReference>
<dbReference type="PRINTS" id="PR00267">
    <property type="entry name" value="INTFRNREGFCT"/>
</dbReference>
<dbReference type="InterPro" id="IPR008984">
    <property type="entry name" value="SMAD_FHA_dom_sf"/>
</dbReference>
<evidence type="ECO:0000259" key="1">
    <source>
        <dbReference type="PROSITE" id="PS51507"/>
    </source>
</evidence>
<name>A0A7J6AH72_AMEME</name>
<dbReference type="PANTHER" id="PTHR11949:SF2">
    <property type="entry name" value="INTERFERON REGULATORY FACTOR 7"/>
    <property type="match status" value="1"/>
</dbReference>
<proteinExistence type="predicted"/>
<dbReference type="PROSITE" id="PS51507">
    <property type="entry name" value="IRF_2"/>
    <property type="match status" value="1"/>
</dbReference>
<accession>A0A7J6AH72</accession>
<dbReference type="FunFam" id="2.60.200.10:FF:000015">
    <property type="entry name" value="Interferon regulatory factor 7"/>
    <property type="match status" value="1"/>
</dbReference>
<protein>
    <recommendedName>
        <fullName evidence="1">IRF tryptophan pentad repeat domain-containing protein</fullName>
    </recommendedName>
</protein>
<dbReference type="Pfam" id="PF00605">
    <property type="entry name" value="IRF"/>
    <property type="match status" value="1"/>
</dbReference>
<reference evidence="2 3" key="1">
    <citation type="submission" date="2020-02" db="EMBL/GenBank/DDBJ databases">
        <title>A chromosome-scale genome assembly of the black bullhead catfish (Ameiurus melas).</title>
        <authorList>
            <person name="Wen M."/>
            <person name="Zham M."/>
            <person name="Cabau C."/>
            <person name="Klopp C."/>
            <person name="Donnadieu C."/>
            <person name="Roques C."/>
            <person name="Bouchez O."/>
            <person name="Lampietro C."/>
            <person name="Jouanno E."/>
            <person name="Herpin A."/>
            <person name="Louis A."/>
            <person name="Berthelot C."/>
            <person name="Parey E."/>
            <person name="Roest-Crollius H."/>
            <person name="Braasch I."/>
            <person name="Postlethwait J."/>
            <person name="Robinson-Rechavi M."/>
            <person name="Echchiki A."/>
            <person name="Begum T."/>
            <person name="Montfort J."/>
            <person name="Schartl M."/>
            <person name="Bobe J."/>
            <person name="Guiguen Y."/>
        </authorList>
    </citation>
    <scope>NUCLEOTIDE SEQUENCE [LARGE SCALE GENOMIC DNA]</scope>
    <source>
        <strain evidence="2">M_S1</strain>
        <tissue evidence="2">Blood</tissue>
    </source>
</reference>